<dbReference type="KEGG" id="cao:Celal_3297"/>
<reference evidence="1 2" key="1">
    <citation type="journal article" date="2010" name="Stand. Genomic Sci.">
        <title>Complete genome sequence of Cellulophaga algicola type strain (IC166).</title>
        <authorList>
            <person name="Abt B."/>
            <person name="Lu M."/>
            <person name="Misra M."/>
            <person name="Han C."/>
            <person name="Nolan M."/>
            <person name="Lucas S."/>
            <person name="Hammon N."/>
            <person name="Deshpande S."/>
            <person name="Cheng J.F."/>
            <person name="Tapia R."/>
            <person name="Goodwin L."/>
            <person name="Pitluck S."/>
            <person name="Liolios K."/>
            <person name="Pagani I."/>
            <person name="Ivanova N."/>
            <person name="Mavromatis K."/>
            <person name="Ovchinikova G."/>
            <person name="Pati A."/>
            <person name="Chen A."/>
            <person name="Palaniappan K."/>
            <person name="Land M."/>
            <person name="Hauser L."/>
            <person name="Chang Y.J."/>
            <person name="Jeffries C.D."/>
            <person name="Detter J.C."/>
            <person name="Brambilla E."/>
            <person name="Rohde M."/>
            <person name="Tindall B.J."/>
            <person name="Goker M."/>
            <person name="Woyke T."/>
            <person name="Bristow J."/>
            <person name="Eisen J.A."/>
            <person name="Markowitz V."/>
            <person name="Hugenholtz P."/>
            <person name="Kyrpides N.C."/>
            <person name="Klenk H.P."/>
            <person name="Lapidus A."/>
        </authorList>
    </citation>
    <scope>NUCLEOTIDE SEQUENCE [LARGE SCALE GENOMIC DNA]</scope>
    <source>
        <strain evidence="2">DSM 14237 / IC166 / ACAM 630</strain>
    </source>
</reference>
<dbReference type="EMBL" id="CP002453">
    <property type="protein sequence ID" value="ADV50563.1"/>
    <property type="molecule type" value="Genomic_DNA"/>
</dbReference>
<dbReference type="Pfam" id="PF17642">
    <property type="entry name" value="TssD"/>
    <property type="match status" value="1"/>
</dbReference>
<dbReference type="OrthoDB" id="1115770at2"/>
<evidence type="ECO:0000313" key="2">
    <source>
        <dbReference type="Proteomes" id="UP000008634"/>
    </source>
</evidence>
<sequence length="81" mass="9137">MGGKTRKLYFYDCHLVGWKNDFSATGSNPMSETLEITCAGVEDSNSNGVYSAYWRETFKDSTNETQTVNKENILKVKTKIS</sequence>
<dbReference type="AlphaFoldDB" id="E6X604"/>
<dbReference type="GO" id="GO:0033104">
    <property type="term" value="C:type VI protein secretion system complex"/>
    <property type="evidence" value="ECO:0007669"/>
    <property type="project" value="InterPro"/>
</dbReference>
<gene>
    <name evidence="1" type="ordered locus">Celal_3297</name>
</gene>
<dbReference type="InterPro" id="IPR041408">
    <property type="entry name" value="Hcp_Tssd"/>
</dbReference>
<accession>E6X604</accession>
<dbReference type="HOGENOM" id="CLU_2567578_0_0_10"/>
<proteinExistence type="predicted"/>
<evidence type="ECO:0000313" key="1">
    <source>
        <dbReference type="EMBL" id="ADV50563.1"/>
    </source>
</evidence>
<name>E6X604_CELAD</name>
<organism evidence="1 2">
    <name type="scientific">Cellulophaga algicola (strain DSM 14237 / IC166 / ACAM 630)</name>
    <dbReference type="NCBI Taxonomy" id="688270"/>
    <lineage>
        <taxon>Bacteria</taxon>
        <taxon>Pseudomonadati</taxon>
        <taxon>Bacteroidota</taxon>
        <taxon>Flavobacteriia</taxon>
        <taxon>Flavobacteriales</taxon>
        <taxon>Flavobacteriaceae</taxon>
        <taxon>Cellulophaga</taxon>
    </lineage>
</organism>
<keyword evidence="2" id="KW-1185">Reference proteome</keyword>
<dbReference type="RefSeq" id="WP_013552021.1">
    <property type="nucleotide sequence ID" value="NC_014934.1"/>
</dbReference>
<dbReference type="STRING" id="688270.Celal_3297"/>
<dbReference type="Proteomes" id="UP000008634">
    <property type="component" value="Chromosome"/>
</dbReference>
<protein>
    <submittedName>
        <fullName evidence="1">Uncharacterized protein</fullName>
    </submittedName>
</protein>